<evidence type="ECO:0000313" key="2">
    <source>
        <dbReference type="Proteomes" id="UP000247811"/>
    </source>
</evidence>
<dbReference type="GO" id="GO:0003677">
    <property type="term" value="F:DNA binding"/>
    <property type="evidence" value="ECO:0007669"/>
    <property type="project" value="InterPro"/>
</dbReference>
<dbReference type="GO" id="GO:0043138">
    <property type="term" value="F:3'-5' DNA helicase activity"/>
    <property type="evidence" value="ECO:0007669"/>
    <property type="project" value="TreeGrafter"/>
</dbReference>
<organism evidence="1 2">
    <name type="scientific">Sphaerotilus hippei</name>
    <dbReference type="NCBI Taxonomy" id="744406"/>
    <lineage>
        <taxon>Bacteria</taxon>
        <taxon>Pseudomonadati</taxon>
        <taxon>Pseudomonadota</taxon>
        <taxon>Betaproteobacteria</taxon>
        <taxon>Burkholderiales</taxon>
        <taxon>Sphaerotilaceae</taxon>
        <taxon>Sphaerotilus</taxon>
    </lineage>
</organism>
<dbReference type="SUPFAM" id="SSF52540">
    <property type="entry name" value="P-loop containing nucleoside triphosphate hydrolases"/>
    <property type="match status" value="1"/>
</dbReference>
<name>A0A318H6A9_9BURK</name>
<dbReference type="InterPro" id="IPR000212">
    <property type="entry name" value="DNA_helicase_UvrD/REP"/>
</dbReference>
<gene>
    <name evidence="1" type="ORF">C7444_101235</name>
</gene>
<dbReference type="RefSeq" id="WP_110398979.1">
    <property type="nucleotide sequence ID" value="NZ_QJJS01000001.1"/>
</dbReference>
<dbReference type="PANTHER" id="PTHR11070:SF45">
    <property type="entry name" value="DNA 3'-5' HELICASE"/>
    <property type="match status" value="1"/>
</dbReference>
<dbReference type="GO" id="GO:0005829">
    <property type="term" value="C:cytosol"/>
    <property type="evidence" value="ECO:0007669"/>
    <property type="project" value="TreeGrafter"/>
</dbReference>
<dbReference type="AlphaFoldDB" id="A0A318H6A9"/>
<dbReference type="GO" id="GO:0005524">
    <property type="term" value="F:ATP binding"/>
    <property type="evidence" value="ECO:0007669"/>
    <property type="project" value="InterPro"/>
</dbReference>
<reference evidence="1 2" key="1">
    <citation type="submission" date="2018-05" db="EMBL/GenBank/DDBJ databases">
        <title>Genomic Encyclopedia of Type Strains, Phase IV (KMG-IV): sequencing the most valuable type-strain genomes for metagenomic binning, comparative biology and taxonomic classification.</title>
        <authorList>
            <person name="Goeker M."/>
        </authorList>
    </citation>
    <scope>NUCLEOTIDE SEQUENCE [LARGE SCALE GENOMIC DNA]</scope>
    <source>
        <strain evidence="1 2">DSM 566</strain>
    </source>
</reference>
<dbReference type="Gene3D" id="3.40.50.300">
    <property type="entry name" value="P-loop containing nucleotide triphosphate hydrolases"/>
    <property type="match status" value="2"/>
</dbReference>
<proteinExistence type="predicted"/>
<dbReference type="Pfam" id="PF13604">
    <property type="entry name" value="AAA_30"/>
    <property type="match status" value="1"/>
</dbReference>
<evidence type="ECO:0000313" key="1">
    <source>
        <dbReference type="EMBL" id="PXW99405.1"/>
    </source>
</evidence>
<keyword evidence="2" id="KW-1185">Reference proteome</keyword>
<sequence>MAQFPQGFERLEARCRAEERPVLHQLRRCLDDQHLIWHHLPVGEAAQPVDLVVLSPRWGVLLLQVMAPGADRPPIVREQLQTLVGQMAGDARLVHADGHFAGRLRSPCGWGLVMPGPRPRGHDTTPPLPGCAPHRLLHADDLAPELEPRTFERRLHGLYTVHYPHTLDADGLDRLRGHLFPTHRLDGPPASPRTLDGALEAILHRLDDGVRLVHGPAGSGKTRLLLARARQLAATAGSPVLVLCLNRFLADRLSLLLGTTPAAAGLVVRTFHDWCQDMVRQHRLDVPATAHGDEYFAALARTVERALESGRMPSGRHAAVLIDEAQDFEPAWLRTVARLTEPSRPHLLLFCDEAQTLPATLRRRRRGLLDDSDLRSQAEALTLERPLRSPAGVQALLRQLTGAPRPIVTGVPVPVPVPELMLARHGTHEAELIAARVLAAREAGRPVQDMLVLCRAPYLMRPIEHALQQRGVAVQSMASPGWRQFDWNAPSLKLMTMAAARGLEAGLVLVAGLQALAQQDDTPDDTLRVLGMALTRCTDTLVLSAHGHSPWIERVAAALEAAAQGREIECRP</sequence>
<dbReference type="Proteomes" id="UP000247811">
    <property type="component" value="Unassembled WGS sequence"/>
</dbReference>
<dbReference type="PANTHER" id="PTHR11070">
    <property type="entry name" value="UVRD / RECB / PCRA DNA HELICASE FAMILY MEMBER"/>
    <property type="match status" value="1"/>
</dbReference>
<protein>
    <submittedName>
        <fullName evidence="1">AAA domain-containing protein</fullName>
    </submittedName>
</protein>
<dbReference type="InterPro" id="IPR027417">
    <property type="entry name" value="P-loop_NTPase"/>
</dbReference>
<accession>A0A318H6A9</accession>
<comment type="caution">
    <text evidence="1">The sequence shown here is derived from an EMBL/GenBank/DDBJ whole genome shotgun (WGS) entry which is preliminary data.</text>
</comment>
<dbReference type="OrthoDB" id="393237at2"/>
<dbReference type="GO" id="GO:0000725">
    <property type="term" value="P:recombinational repair"/>
    <property type="evidence" value="ECO:0007669"/>
    <property type="project" value="TreeGrafter"/>
</dbReference>
<dbReference type="EMBL" id="QJJS01000001">
    <property type="protein sequence ID" value="PXW99405.1"/>
    <property type="molecule type" value="Genomic_DNA"/>
</dbReference>